<evidence type="ECO:0000313" key="7">
    <source>
        <dbReference type="Proteomes" id="UP000198908"/>
    </source>
</evidence>
<evidence type="ECO:0000313" key="6">
    <source>
        <dbReference type="EMBL" id="SDD01871.1"/>
    </source>
</evidence>
<proteinExistence type="predicted"/>
<gene>
    <name evidence="6" type="ORF">SAMN05421548_11367</name>
</gene>
<dbReference type="SUPFAM" id="SSF52172">
    <property type="entry name" value="CheY-like"/>
    <property type="match status" value="1"/>
</dbReference>
<dbReference type="InterPro" id="IPR036388">
    <property type="entry name" value="WH-like_DNA-bd_sf"/>
</dbReference>
<dbReference type="SUPFAM" id="SSF46894">
    <property type="entry name" value="C-terminal effector domain of the bipartite response regulators"/>
    <property type="match status" value="1"/>
</dbReference>
<evidence type="ECO:0000256" key="2">
    <source>
        <dbReference type="ARBA" id="ARBA00023125"/>
    </source>
</evidence>
<keyword evidence="2" id="KW-0238">DNA-binding</keyword>
<dbReference type="Gene3D" id="3.40.50.2300">
    <property type="match status" value="1"/>
</dbReference>
<feature type="modified residue" description="4-aspartylphosphate" evidence="3">
    <location>
        <position position="67"/>
    </location>
</feature>
<keyword evidence="7" id="KW-1185">Reference proteome</keyword>
<dbReference type="InterPro" id="IPR000792">
    <property type="entry name" value="Tscrpt_reg_LuxR_C"/>
</dbReference>
<dbReference type="PRINTS" id="PR00038">
    <property type="entry name" value="HTHLUXR"/>
</dbReference>
<dbReference type="SMART" id="SM00421">
    <property type="entry name" value="HTH_LUXR"/>
    <property type="match status" value="1"/>
</dbReference>
<evidence type="ECO:0000259" key="4">
    <source>
        <dbReference type="PROSITE" id="PS50043"/>
    </source>
</evidence>
<evidence type="ECO:0000256" key="1">
    <source>
        <dbReference type="ARBA" id="ARBA00022553"/>
    </source>
</evidence>
<dbReference type="PANTHER" id="PTHR43214:SF17">
    <property type="entry name" value="TRANSCRIPTIONAL REGULATORY PROTEIN RCSB"/>
    <property type="match status" value="1"/>
</dbReference>
<dbReference type="InterPro" id="IPR011006">
    <property type="entry name" value="CheY-like_superfamily"/>
</dbReference>
<sequence>MHGGEPVSAGNQFSIKVVIADDHPTVLGGLVHTLEPVGTIQIVAICHNSTELIAALRTQPCDVIVSDYAMPGGEYSDGLALFEYLRRNFPKVGIVALTVMDSPAVIRALIAAGVTTILSKSDATGHIITAIHSSYAGGSYLSPTIEQVVNNGEPRANQQPLSPRELEVARLFASGLSMTEIAKRLNRSKQTVSTQKTMAMRKLGVANDVELIRYAIESGLIASPQTSDAPKDK</sequence>
<evidence type="ECO:0000256" key="3">
    <source>
        <dbReference type="PROSITE-ProRule" id="PRU00169"/>
    </source>
</evidence>
<accession>A0A1G6RBQ6</accession>
<dbReference type="EMBL" id="FMYQ01000013">
    <property type="protein sequence ID" value="SDD01871.1"/>
    <property type="molecule type" value="Genomic_DNA"/>
</dbReference>
<dbReference type="RefSeq" id="WP_091998212.1">
    <property type="nucleotide sequence ID" value="NZ_FMYQ01000013.1"/>
</dbReference>
<protein>
    <submittedName>
        <fullName evidence="6">Two-component system, NarL family, captular synthesis response regulator RcsB</fullName>
    </submittedName>
</protein>
<dbReference type="SMART" id="SM00448">
    <property type="entry name" value="REC"/>
    <property type="match status" value="1"/>
</dbReference>
<dbReference type="InterPro" id="IPR001789">
    <property type="entry name" value="Sig_transdc_resp-reg_receiver"/>
</dbReference>
<dbReference type="Proteomes" id="UP000198908">
    <property type="component" value="Unassembled WGS sequence"/>
</dbReference>
<dbReference type="Pfam" id="PF00196">
    <property type="entry name" value="GerE"/>
    <property type="match status" value="1"/>
</dbReference>
<dbReference type="GO" id="GO:0000160">
    <property type="term" value="P:phosphorelay signal transduction system"/>
    <property type="evidence" value="ECO:0007669"/>
    <property type="project" value="InterPro"/>
</dbReference>
<dbReference type="STRING" id="416944.SAMN05421548_11367"/>
<feature type="domain" description="Response regulatory" evidence="5">
    <location>
        <begin position="16"/>
        <end position="135"/>
    </location>
</feature>
<evidence type="ECO:0000259" key="5">
    <source>
        <dbReference type="PROSITE" id="PS50110"/>
    </source>
</evidence>
<dbReference type="Pfam" id="PF00072">
    <property type="entry name" value="Response_reg"/>
    <property type="match status" value="1"/>
</dbReference>
<dbReference type="GO" id="GO:0006355">
    <property type="term" value="P:regulation of DNA-templated transcription"/>
    <property type="evidence" value="ECO:0007669"/>
    <property type="project" value="InterPro"/>
</dbReference>
<dbReference type="AlphaFoldDB" id="A0A1G6RBQ6"/>
<dbReference type="InterPro" id="IPR039420">
    <property type="entry name" value="WalR-like"/>
</dbReference>
<dbReference type="GO" id="GO:0003677">
    <property type="term" value="F:DNA binding"/>
    <property type="evidence" value="ECO:0007669"/>
    <property type="project" value="UniProtKB-KW"/>
</dbReference>
<organism evidence="6 7">
    <name type="scientific">Paraburkholderia lycopersici</name>
    <dbReference type="NCBI Taxonomy" id="416944"/>
    <lineage>
        <taxon>Bacteria</taxon>
        <taxon>Pseudomonadati</taxon>
        <taxon>Pseudomonadota</taxon>
        <taxon>Betaproteobacteria</taxon>
        <taxon>Burkholderiales</taxon>
        <taxon>Burkholderiaceae</taxon>
        <taxon>Paraburkholderia</taxon>
    </lineage>
</organism>
<dbReference type="CDD" id="cd06170">
    <property type="entry name" value="LuxR_C_like"/>
    <property type="match status" value="1"/>
</dbReference>
<dbReference type="InterPro" id="IPR058245">
    <property type="entry name" value="NreC/VraR/RcsB-like_REC"/>
</dbReference>
<dbReference type="InterPro" id="IPR016032">
    <property type="entry name" value="Sig_transdc_resp-reg_C-effctor"/>
</dbReference>
<dbReference type="Gene3D" id="1.10.10.10">
    <property type="entry name" value="Winged helix-like DNA-binding domain superfamily/Winged helix DNA-binding domain"/>
    <property type="match status" value="1"/>
</dbReference>
<dbReference type="CDD" id="cd17535">
    <property type="entry name" value="REC_NarL-like"/>
    <property type="match status" value="1"/>
</dbReference>
<name>A0A1G6RBQ6_9BURK</name>
<dbReference type="OrthoDB" id="8585266at2"/>
<keyword evidence="1 3" id="KW-0597">Phosphoprotein</keyword>
<dbReference type="PROSITE" id="PS50110">
    <property type="entry name" value="RESPONSE_REGULATORY"/>
    <property type="match status" value="1"/>
</dbReference>
<dbReference type="PANTHER" id="PTHR43214">
    <property type="entry name" value="TWO-COMPONENT RESPONSE REGULATOR"/>
    <property type="match status" value="1"/>
</dbReference>
<dbReference type="PROSITE" id="PS50043">
    <property type="entry name" value="HTH_LUXR_2"/>
    <property type="match status" value="1"/>
</dbReference>
<reference evidence="7" key="1">
    <citation type="submission" date="2016-09" db="EMBL/GenBank/DDBJ databases">
        <authorList>
            <person name="Varghese N."/>
            <person name="Submissions S."/>
        </authorList>
    </citation>
    <scope>NUCLEOTIDE SEQUENCE [LARGE SCALE GENOMIC DNA]</scope>
    <source>
        <strain evidence="7">TNe-862</strain>
    </source>
</reference>
<feature type="domain" description="HTH luxR-type" evidence="4">
    <location>
        <begin position="154"/>
        <end position="219"/>
    </location>
</feature>